<reference evidence="2" key="1">
    <citation type="journal article" date="2023" name="Front. Plant Sci.">
        <title>Chromosomal-level genome assembly of Melastoma candidum provides insights into trichome evolution.</title>
        <authorList>
            <person name="Zhong Y."/>
            <person name="Wu W."/>
            <person name="Sun C."/>
            <person name="Zou P."/>
            <person name="Liu Y."/>
            <person name="Dai S."/>
            <person name="Zhou R."/>
        </authorList>
    </citation>
    <scope>NUCLEOTIDE SEQUENCE [LARGE SCALE GENOMIC DNA]</scope>
</reference>
<name>A0ACB9SAM5_9MYRT</name>
<organism evidence="1 2">
    <name type="scientific">Melastoma candidum</name>
    <dbReference type="NCBI Taxonomy" id="119954"/>
    <lineage>
        <taxon>Eukaryota</taxon>
        <taxon>Viridiplantae</taxon>
        <taxon>Streptophyta</taxon>
        <taxon>Embryophyta</taxon>
        <taxon>Tracheophyta</taxon>
        <taxon>Spermatophyta</taxon>
        <taxon>Magnoliopsida</taxon>
        <taxon>eudicotyledons</taxon>
        <taxon>Gunneridae</taxon>
        <taxon>Pentapetalae</taxon>
        <taxon>rosids</taxon>
        <taxon>malvids</taxon>
        <taxon>Myrtales</taxon>
        <taxon>Melastomataceae</taxon>
        <taxon>Melastomatoideae</taxon>
        <taxon>Melastomateae</taxon>
        <taxon>Melastoma</taxon>
    </lineage>
</organism>
<keyword evidence="2" id="KW-1185">Reference proteome</keyword>
<proteinExistence type="predicted"/>
<dbReference type="Proteomes" id="UP001057402">
    <property type="component" value="Chromosome 2"/>
</dbReference>
<evidence type="ECO:0000313" key="1">
    <source>
        <dbReference type="EMBL" id="KAI4386869.1"/>
    </source>
</evidence>
<dbReference type="EMBL" id="CM042881">
    <property type="protein sequence ID" value="KAI4386869.1"/>
    <property type="molecule type" value="Genomic_DNA"/>
</dbReference>
<evidence type="ECO:0000313" key="2">
    <source>
        <dbReference type="Proteomes" id="UP001057402"/>
    </source>
</evidence>
<sequence>MDEDRLPGTASAGLSIRECRDMIKKSLQLPKVKFLRENLEKSGCKVEDNFIKAINCHNQMAGGYAPRRGIFVCSNEMTCQDDVNQVILHELIHAYDECRAANLDWADCAHHACAEIRANHLSGDCHFKRELLRGNLKIGGQESECIKRRVMKSVTSNPYCSATAAREGMEAVWNVCYNDTQPFDRAL</sequence>
<protein>
    <submittedName>
        <fullName evidence="1">Uncharacterized protein</fullName>
    </submittedName>
</protein>
<gene>
    <name evidence="1" type="ORF">MLD38_004756</name>
</gene>
<accession>A0ACB9SAM5</accession>
<comment type="caution">
    <text evidence="1">The sequence shown here is derived from an EMBL/GenBank/DDBJ whole genome shotgun (WGS) entry which is preliminary data.</text>
</comment>